<evidence type="ECO:0000256" key="7">
    <source>
        <dbReference type="RuleBase" id="RU079119"/>
    </source>
</evidence>
<accession>A0A6I8V3H9</accession>
<comment type="domain">
    <text evidence="7">The DHHC domain is required for palmitoyltransferase activity.</text>
</comment>
<dbReference type="PANTHER" id="PTHR12246">
    <property type="entry name" value="PALMITOYLTRANSFERASE ZDHHC16"/>
    <property type="match status" value="1"/>
</dbReference>
<feature type="transmembrane region" description="Helical" evidence="7">
    <location>
        <begin position="12"/>
        <end position="32"/>
    </location>
</feature>
<evidence type="ECO:0000256" key="5">
    <source>
        <dbReference type="ARBA" id="ARBA00023136"/>
    </source>
</evidence>
<feature type="transmembrane region" description="Helical" evidence="7">
    <location>
        <begin position="44"/>
        <end position="65"/>
    </location>
</feature>
<evidence type="ECO:0000256" key="3">
    <source>
        <dbReference type="ARBA" id="ARBA00022692"/>
    </source>
</evidence>
<evidence type="ECO:0000313" key="10">
    <source>
        <dbReference type="Proteomes" id="UP000001819"/>
    </source>
</evidence>
<dbReference type="Pfam" id="PF01529">
    <property type="entry name" value="DHHC"/>
    <property type="match status" value="1"/>
</dbReference>
<dbReference type="KEGG" id="dpo:6897834"/>
<evidence type="ECO:0000259" key="9">
    <source>
        <dbReference type="Pfam" id="PF01529"/>
    </source>
</evidence>
<feature type="compositionally biased region" description="Basic residues" evidence="8">
    <location>
        <begin position="409"/>
        <end position="419"/>
    </location>
</feature>
<evidence type="ECO:0000256" key="4">
    <source>
        <dbReference type="ARBA" id="ARBA00022989"/>
    </source>
</evidence>
<keyword evidence="3 7" id="KW-0812">Transmembrane</keyword>
<feature type="transmembrane region" description="Helical" evidence="7">
    <location>
        <begin position="181"/>
        <end position="204"/>
    </location>
</feature>
<dbReference type="GO" id="GO:0019706">
    <property type="term" value="F:protein-cysteine S-palmitoyltransferase activity"/>
    <property type="evidence" value="ECO:0007669"/>
    <property type="project" value="UniProtKB-EC"/>
</dbReference>
<protein>
    <recommendedName>
        <fullName evidence="7">Palmitoyltransferase</fullName>
        <ecNumber evidence="7">2.3.1.225</ecNumber>
    </recommendedName>
</protein>
<dbReference type="RefSeq" id="XP_002137939.2">
    <property type="nucleotide sequence ID" value="XM_002137903.2"/>
</dbReference>
<dbReference type="InterPro" id="IPR039859">
    <property type="entry name" value="PFA4/ZDH16/20/ERF2-like"/>
</dbReference>
<feature type="region of interest" description="Disordered" evidence="8">
    <location>
        <begin position="390"/>
        <end position="426"/>
    </location>
</feature>
<reference evidence="10" key="1">
    <citation type="submission" date="2024-06" db="UniProtKB">
        <authorList>
            <consortium name="RefSeq"/>
        </authorList>
    </citation>
    <scope>NUCLEOTIDE SEQUENCE [LARGE SCALE GENOMIC DNA]</scope>
    <source>
        <strain evidence="10">MV2-25</strain>
    </source>
</reference>
<dbReference type="PROSITE" id="PS50216">
    <property type="entry name" value="DHHC"/>
    <property type="match status" value="1"/>
</dbReference>
<evidence type="ECO:0000256" key="2">
    <source>
        <dbReference type="ARBA" id="ARBA00022679"/>
    </source>
</evidence>
<evidence type="ECO:0000256" key="6">
    <source>
        <dbReference type="ARBA" id="ARBA00023315"/>
    </source>
</evidence>
<evidence type="ECO:0000313" key="11">
    <source>
        <dbReference type="RefSeq" id="XP_002137939.2"/>
    </source>
</evidence>
<dbReference type="InterPro" id="IPR001594">
    <property type="entry name" value="Palmitoyltrfase_DHHC"/>
</dbReference>
<dbReference type="EC" id="2.3.1.225" evidence="7"/>
<gene>
    <name evidence="11" type="primary">LOC6897834</name>
</gene>
<keyword evidence="5 7" id="KW-0472">Membrane</keyword>
<dbReference type="AlphaFoldDB" id="A0A6I8V3H9"/>
<comment type="subcellular location">
    <subcellularLocation>
        <location evidence="1">Membrane</location>
        <topology evidence="1">Multi-pass membrane protein</topology>
    </subcellularLocation>
</comment>
<dbReference type="Proteomes" id="UP000001819">
    <property type="component" value="Chromosome 2"/>
</dbReference>
<sequence length="426" mass="49404">MFCDWLNELQRFLHWGPVIVFSLMTCVTWTTVHVNAMWWPPAESFNAAINFVLIVFFNLITLYHFSMSILVGPGLLPKHWRPENPEDEQFLQFCKVCDGYKAPRAHHCRRCKRCVLRMDHHCPWINNCIGWANQANFFYFLFFFMLGSIQSALIIGFSCYEGIYRRALLKQGDTNGIRVVLTLRSAMACMYSLGIVVGVLLATLKLMQLQIKAIIWNLSEIEGWIVKKAEYRRYASSSIGIAIPKFDYPYDMGVWRNILETFTPSNDGINWPVRPGCDQYTMTREQLAQKVQKRARTRTYRCIASATGYWLPILSQGLMVTICMPCADDPRIVVHKGDLVQVTRVQEYWLYGERVLSKREQKLQKKHQLKGHIRGWFPRCCAVEQFDEDQSAGDTVDVTHNTDQEKTKTGSKIKKRKPKPNTFSLN</sequence>
<keyword evidence="2 7" id="KW-0808">Transferase</keyword>
<comment type="catalytic activity">
    <reaction evidence="7">
        <text>L-cysteinyl-[protein] + hexadecanoyl-CoA = S-hexadecanoyl-L-cysteinyl-[protein] + CoA</text>
        <dbReference type="Rhea" id="RHEA:36683"/>
        <dbReference type="Rhea" id="RHEA-COMP:10131"/>
        <dbReference type="Rhea" id="RHEA-COMP:11032"/>
        <dbReference type="ChEBI" id="CHEBI:29950"/>
        <dbReference type="ChEBI" id="CHEBI:57287"/>
        <dbReference type="ChEBI" id="CHEBI:57379"/>
        <dbReference type="ChEBI" id="CHEBI:74151"/>
        <dbReference type="EC" id="2.3.1.225"/>
    </reaction>
</comment>
<feature type="transmembrane region" description="Helical" evidence="7">
    <location>
        <begin position="137"/>
        <end position="160"/>
    </location>
</feature>
<comment type="similarity">
    <text evidence="7">Belongs to the DHHC palmitoyltransferase family.</text>
</comment>
<keyword evidence="10" id="KW-1185">Reference proteome</keyword>
<organism evidence="10 11">
    <name type="scientific">Drosophila pseudoobscura pseudoobscura</name>
    <name type="common">Fruit fly</name>
    <dbReference type="NCBI Taxonomy" id="46245"/>
    <lineage>
        <taxon>Eukaryota</taxon>
        <taxon>Metazoa</taxon>
        <taxon>Ecdysozoa</taxon>
        <taxon>Arthropoda</taxon>
        <taxon>Hexapoda</taxon>
        <taxon>Insecta</taxon>
        <taxon>Pterygota</taxon>
        <taxon>Neoptera</taxon>
        <taxon>Endopterygota</taxon>
        <taxon>Diptera</taxon>
        <taxon>Brachycera</taxon>
        <taxon>Muscomorpha</taxon>
        <taxon>Ephydroidea</taxon>
        <taxon>Drosophilidae</taxon>
        <taxon>Drosophila</taxon>
        <taxon>Sophophora</taxon>
    </lineage>
</organism>
<keyword evidence="4 7" id="KW-1133">Transmembrane helix</keyword>
<dbReference type="InParanoid" id="A0A6I8V3H9"/>
<keyword evidence="6 7" id="KW-0012">Acyltransferase</keyword>
<name>A0A6I8V3H9_DROPS</name>
<feature type="domain" description="Palmitoyltransferase DHHC" evidence="9">
    <location>
        <begin position="90"/>
        <end position="224"/>
    </location>
</feature>
<reference evidence="11" key="2">
    <citation type="submission" date="2025-08" db="UniProtKB">
        <authorList>
            <consortium name="RefSeq"/>
        </authorList>
    </citation>
    <scope>IDENTIFICATION</scope>
    <source>
        <strain evidence="11">MV-25-SWS-2005</strain>
        <tissue evidence="11">Whole body</tissue>
    </source>
</reference>
<evidence type="ECO:0000256" key="1">
    <source>
        <dbReference type="ARBA" id="ARBA00004141"/>
    </source>
</evidence>
<evidence type="ECO:0000256" key="8">
    <source>
        <dbReference type="SAM" id="MobiDB-lite"/>
    </source>
</evidence>
<dbReference type="GO" id="GO:0016020">
    <property type="term" value="C:membrane"/>
    <property type="evidence" value="ECO:0007669"/>
    <property type="project" value="UniProtKB-SubCell"/>
</dbReference>
<proteinExistence type="inferred from homology"/>